<evidence type="ECO:0000313" key="3">
    <source>
        <dbReference type="Proteomes" id="UP000228987"/>
    </source>
</evidence>
<sequence length="200" mass="22808">MNTESLNESLVFEGRLPLSFHSINCFPEKDELMLINEKNENILKTSISLHEAIDLDEHDEVAVELKKLDQKMDLLLDMIGELLTQKNDSPEKVSIRLTAHSLACESKKLVKLVDKQTTKKVKICLYINPSIPSALNLFGEVKLCENIDTIDNSFDVEAIVSNMIVVNFFGLSQAVKDQLEKIIFRHHRKIIARERAFKDS</sequence>
<gene>
    <name evidence="2" type="ORF">COA71_09590</name>
</gene>
<protein>
    <recommendedName>
        <fullName evidence="1">Cyclic di-GMP receptor atypical PilZ domain-containing protein</fullName>
    </recommendedName>
</protein>
<name>A0A2A5CBW6_9GAMM</name>
<organism evidence="2 3">
    <name type="scientific">SAR86 cluster bacterium</name>
    <dbReference type="NCBI Taxonomy" id="2030880"/>
    <lineage>
        <taxon>Bacteria</taxon>
        <taxon>Pseudomonadati</taxon>
        <taxon>Pseudomonadota</taxon>
        <taxon>Gammaproteobacteria</taxon>
        <taxon>SAR86 cluster</taxon>
    </lineage>
</organism>
<dbReference type="EMBL" id="NVWI01000007">
    <property type="protein sequence ID" value="PCJ40846.1"/>
    <property type="molecule type" value="Genomic_DNA"/>
</dbReference>
<dbReference type="Proteomes" id="UP000228987">
    <property type="component" value="Unassembled WGS sequence"/>
</dbReference>
<dbReference type="Pfam" id="PF16823">
    <property type="entry name" value="tPilZ"/>
    <property type="match status" value="1"/>
</dbReference>
<evidence type="ECO:0000313" key="2">
    <source>
        <dbReference type="EMBL" id="PCJ40846.1"/>
    </source>
</evidence>
<evidence type="ECO:0000259" key="1">
    <source>
        <dbReference type="Pfam" id="PF16823"/>
    </source>
</evidence>
<accession>A0A2A5CBW6</accession>
<reference evidence="3" key="1">
    <citation type="submission" date="2017-08" db="EMBL/GenBank/DDBJ databases">
        <title>A dynamic microbial community with high functional redundancy inhabits the cold, oxic subseafloor aquifer.</title>
        <authorList>
            <person name="Tully B.J."/>
            <person name="Wheat C.G."/>
            <person name="Glazer B.T."/>
            <person name="Huber J.A."/>
        </authorList>
    </citation>
    <scope>NUCLEOTIDE SEQUENCE [LARGE SCALE GENOMIC DNA]</scope>
</reference>
<dbReference type="AlphaFoldDB" id="A0A2A5CBW6"/>
<dbReference type="InterPro" id="IPR031800">
    <property type="entry name" value="PilZ_atypical"/>
</dbReference>
<proteinExistence type="predicted"/>
<feature type="domain" description="Cyclic di-GMP receptor atypical PilZ" evidence="1">
    <location>
        <begin position="55"/>
        <end position="195"/>
    </location>
</feature>
<comment type="caution">
    <text evidence="2">The sequence shown here is derived from an EMBL/GenBank/DDBJ whole genome shotgun (WGS) entry which is preliminary data.</text>
</comment>